<protein>
    <submittedName>
        <fullName evidence="3">Transporter</fullName>
    </submittedName>
</protein>
<evidence type="ECO:0000256" key="1">
    <source>
        <dbReference type="SAM" id="MobiDB-lite"/>
    </source>
</evidence>
<evidence type="ECO:0000256" key="2">
    <source>
        <dbReference type="SAM" id="SignalP"/>
    </source>
</evidence>
<evidence type="ECO:0000313" key="3">
    <source>
        <dbReference type="EMBL" id="MFK2916411.1"/>
    </source>
</evidence>
<keyword evidence="2" id="KW-0732">Signal</keyword>
<proteinExistence type="predicted"/>
<feature type="region of interest" description="Disordered" evidence="1">
    <location>
        <begin position="91"/>
        <end position="120"/>
    </location>
</feature>
<dbReference type="InterPro" id="IPR025737">
    <property type="entry name" value="FApF"/>
</dbReference>
<dbReference type="Pfam" id="PF13557">
    <property type="entry name" value="Phenol_MetA_deg"/>
    <property type="match status" value="1"/>
</dbReference>
<evidence type="ECO:0000313" key="4">
    <source>
        <dbReference type="Proteomes" id="UP001620408"/>
    </source>
</evidence>
<reference evidence="3 4" key="1">
    <citation type="submission" date="2020-10" db="EMBL/GenBank/DDBJ databases">
        <title>Phylogeny of dyella-like bacteria.</title>
        <authorList>
            <person name="Fu J."/>
        </authorList>
    </citation>
    <scope>NUCLEOTIDE SEQUENCE [LARGE SCALE GENOMIC DNA]</scope>
    <source>
        <strain evidence="3 4">BB4</strain>
    </source>
</reference>
<sequence>MNLKNASTLCALGVLGMMAQHAHADDATVKVGAGVDYTSGKYGTSTTTDITQVPFTLGYDTGDWSFKLTVPYIHVTGPSDVIPGVGTVNNGNPKGRGKGKKQAVAVAPTPTPTPTTSNGSASGLGDVIAAATYEAYSNKAANFGIDLTGKVKFGTADADKGLGTGKNDYTAAVDLYKGFGAWTVFGGVSYTWLGSSQYIRLNNVFGANVGASYKLNQQSSIGAYYDYREKASSAGASRSELTGYYSYKFASAWKAQAYVSKGFSDGSPDWGVGASVVYSF</sequence>
<dbReference type="RefSeq" id="WP_379986303.1">
    <property type="nucleotide sequence ID" value="NZ_JADIKD010000007.1"/>
</dbReference>
<name>A0ABW8K0I1_9GAMM</name>
<organism evidence="3 4">
    <name type="scientific">Dyella koreensis</name>
    <dbReference type="NCBI Taxonomy" id="311235"/>
    <lineage>
        <taxon>Bacteria</taxon>
        <taxon>Pseudomonadati</taxon>
        <taxon>Pseudomonadota</taxon>
        <taxon>Gammaproteobacteria</taxon>
        <taxon>Lysobacterales</taxon>
        <taxon>Rhodanobacteraceae</taxon>
        <taxon>Dyella</taxon>
    </lineage>
</organism>
<feature type="signal peptide" evidence="2">
    <location>
        <begin position="1"/>
        <end position="24"/>
    </location>
</feature>
<keyword evidence="4" id="KW-1185">Reference proteome</keyword>
<gene>
    <name evidence="3" type="ORF">ISS97_03965</name>
</gene>
<dbReference type="Proteomes" id="UP001620408">
    <property type="component" value="Unassembled WGS sequence"/>
</dbReference>
<dbReference type="EMBL" id="JADIKD010000007">
    <property type="protein sequence ID" value="MFK2916411.1"/>
    <property type="molecule type" value="Genomic_DNA"/>
</dbReference>
<comment type="caution">
    <text evidence="3">The sequence shown here is derived from an EMBL/GenBank/DDBJ whole genome shotgun (WGS) entry which is preliminary data.</text>
</comment>
<accession>A0ABW8K0I1</accession>
<dbReference type="SUPFAM" id="SSF56935">
    <property type="entry name" value="Porins"/>
    <property type="match status" value="1"/>
</dbReference>
<feature type="chain" id="PRO_5045774054" evidence="2">
    <location>
        <begin position="25"/>
        <end position="280"/>
    </location>
</feature>